<evidence type="ECO:0000256" key="1">
    <source>
        <dbReference type="SAM" id="Phobius"/>
    </source>
</evidence>
<keyword evidence="1" id="KW-0472">Membrane</keyword>
<evidence type="ECO:0000313" key="3">
    <source>
        <dbReference type="Proteomes" id="UP000468638"/>
    </source>
</evidence>
<accession>A0A6I4ZVD2</accession>
<keyword evidence="1" id="KW-1133">Transmembrane helix</keyword>
<feature type="transmembrane region" description="Helical" evidence="1">
    <location>
        <begin position="35"/>
        <end position="54"/>
    </location>
</feature>
<protein>
    <submittedName>
        <fullName evidence="2">Uncharacterized protein</fullName>
    </submittedName>
</protein>
<proteinExistence type="predicted"/>
<dbReference type="AlphaFoldDB" id="A0A6I4ZVD2"/>
<reference evidence="2 3" key="1">
    <citation type="submission" date="2019-11" db="EMBL/GenBank/DDBJ databases">
        <title>Genome sequences of 17 halophilic strains isolated from different environments.</title>
        <authorList>
            <person name="Furrow R.E."/>
        </authorList>
    </citation>
    <scope>NUCLEOTIDE SEQUENCE [LARGE SCALE GENOMIC DNA]</scope>
    <source>
        <strain evidence="2 3">22514_16_FS</strain>
    </source>
</reference>
<comment type="caution">
    <text evidence="2">The sequence shown here is derived from an EMBL/GenBank/DDBJ whole genome shotgun (WGS) entry which is preliminary data.</text>
</comment>
<keyword evidence="1" id="KW-0812">Transmembrane</keyword>
<dbReference type="RefSeq" id="WP_202406301.1">
    <property type="nucleotide sequence ID" value="NZ_WMEQ01000007.1"/>
</dbReference>
<dbReference type="Proteomes" id="UP000468638">
    <property type="component" value="Unassembled WGS sequence"/>
</dbReference>
<sequence length="78" mass="9093">MRQNAILRLMLACFLLYVAWPYLRVQGSPIGSYFWLTWLFFFLLVAGANLAIILRIPNKMDVSSPSHEKKRQQSYGKN</sequence>
<evidence type="ECO:0000313" key="2">
    <source>
        <dbReference type="EMBL" id="MYL34128.1"/>
    </source>
</evidence>
<dbReference type="EMBL" id="WMEQ01000007">
    <property type="protein sequence ID" value="MYL34128.1"/>
    <property type="molecule type" value="Genomic_DNA"/>
</dbReference>
<organism evidence="2 3">
    <name type="scientific">Pontibacillus yanchengensis</name>
    <dbReference type="NCBI Taxonomy" id="462910"/>
    <lineage>
        <taxon>Bacteria</taxon>
        <taxon>Bacillati</taxon>
        <taxon>Bacillota</taxon>
        <taxon>Bacilli</taxon>
        <taxon>Bacillales</taxon>
        <taxon>Bacillaceae</taxon>
        <taxon>Pontibacillus</taxon>
    </lineage>
</organism>
<gene>
    <name evidence="2" type="ORF">GLW05_11015</name>
</gene>
<name>A0A6I4ZVD2_9BACI</name>
<feature type="transmembrane region" description="Helical" evidence="1">
    <location>
        <begin position="5"/>
        <end position="23"/>
    </location>
</feature>